<organism evidence="2 3">
    <name type="scientific">Thermanaerosceptrum fracticalcis</name>
    <dbReference type="NCBI Taxonomy" id="1712410"/>
    <lineage>
        <taxon>Bacteria</taxon>
        <taxon>Bacillati</taxon>
        <taxon>Bacillota</taxon>
        <taxon>Clostridia</taxon>
        <taxon>Eubacteriales</taxon>
        <taxon>Peptococcaceae</taxon>
        <taxon>Thermanaerosceptrum</taxon>
    </lineage>
</organism>
<keyword evidence="3" id="KW-1185">Reference proteome</keyword>
<evidence type="ECO:0000313" key="2">
    <source>
        <dbReference type="EMBL" id="QNB48495.1"/>
    </source>
</evidence>
<evidence type="ECO:0000313" key="3">
    <source>
        <dbReference type="Proteomes" id="UP000515847"/>
    </source>
</evidence>
<dbReference type="SUPFAM" id="SSF159941">
    <property type="entry name" value="MM3350-like"/>
    <property type="match status" value="1"/>
</dbReference>
<dbReference type="KEGG" id="tfr:BR63_17485"/>
<protein>
    <recommendedName>
        <fullName evidence="1">Plasmid pRiA4b Orf3-like domain-containing protein</fullName>
    </recommendedName>
</protein>
<feature type="domain" description="Plasmid pRiA4b Orf3-like" evidence="1">
    <location>
        <begin position="3"/>
        <end position="83"/>
    </location>
</feature>
<dbReference type="Proteomes" id="UP000515847">
    <property type="component" value="Chromosome"/>
</dbReference>
<dbReference type="OrthoDB" id="9801392at2"/>
<gene>
    <name evidence="2" type="ORF">BR63_17485</name>
</gene>
<evidence type="ECO:0000259" key="1">
    <source>
        <dbReference type="Pfam" id="PF07929"/>
    </source>
</evidence>
<dbReference type="EMBL" id="CP045798">
    <property type="protein sequence ID" value="QNB48495.1"/>
    <property type="molecule type" value="Genomic_DNA"/>
</dbReference>
<dbReference type="InterPro" id="IPR024047">
    <property type="entry name" value="MM3350-like_sf"/>
</dbReference>
<dbReference type="Pfam" id="PF07929">
    <property type="entry name" value="PRiA4_ORF3"/>
    <property type="match status" value="1"/>
</dbReference>
<accession>A0A7G6E8U1</accession>
<name>A0A7G6E8U1_THEFR</name>
<dbReference type="Gene3D" id="3.10.290.30">
    <property type="entry name" value="MM3350-like"/>
    <property type="match status" value="1"/>
</dbReference>
<reference evidence="2 3" key="1">
    <citation type="journal article" date="2019" name="Front. Microbiol.">
        <title>Thermoanaerosceptrum fracticalcis gen. nov. sp. nov., a Novel Fumarate-Fermenting Microorganism From a Deep Fractured Carbonate Aquifer of the US Great Basin.</title>
        <authorList>
            <person name="Hamilton-Brehm S.D."/>
            <person name="Stewart L.E."/>
            <person name="Zavarin M."/>
            <person name="Caldwell M."/>
            <person name="Lawson P.A."/>
            <person name="Onstott T.C."/>
            <person name="Grzymski J."/>
            <person name="Neveux I."/>
            <person name="Lollar B.S."/>
            <person name="Russell C.E."/>
            <person name="Moser D.P."/>
        </authorList>
    </citation>
    <scope>NUCLEOTIDE SEQUENCE [LARGE SCALE GENOMIC DNA]</scope>
    <source>
        <strain evidence="2 3">DRI-13</strain>
    </source>
</reference>
<dbReference type="InterPro" id="IPR012912">
    <property type="entry name" value="Plasmid_pRiA4b_Orf3-like"/>
</dbReference>
<sequence>MKISAFHTLQHLHEAIQEAFRFNDDHLFAFFMDGKPWSRNAYWSKEDNHPPYVDNAVIGQLGLVRGKSFLYLFDFGDEWKFDV</sequence>
<proteinExistence type="predicted"/>
<dbReference type="AlphaFoldDB" id="A0A7G6E8U1"/>